<proteinExistence type="predicted"/>
<sequence length="60" mass="7215">MKIKNVIFENKQYFETIGKIHSSDQLSVMDAYRINRLVKKLNELNTEYDELKKKIFTQYG</sequence>
<dbReference type="EMBL" id="UINC01055470">
    <property type="protein sequence ID" value="SVB74381.1"/>
    <property type="molecule type" value="Genomic_DNA"/>
</dbReference>
<protein>
    <submittedName>
        <fullName evidence="1">Uncharacterized protein</fullName>
    </submittedName>
</protein>
<dbReference type="AlphaFoldDB" id="A0A382GJM8"/>
<evidence type="ECO:0000313" key="1">
    <source>
        <dbReference type="EMBL" id="SVB74381.1"/>
    </source>
</evidence>
<reference evidence="1" key="1">
    <citation type="submission" date="2018-05" db="EMBL/GenBank/DDBJ databases">
        <authorList>
            <person name="Lanie J.A."/>
            <person name="Ng W.-L."/>
            <person name="Kazmierczak K.M."/>
            <person name="Andrzejewski T.M."/>
            <person name="Davidsen T.M."/>
            <person name="Wayne K.J."/>
            <person name="Tettelin H."/>
            <person name="Glass J.I."/>
            <person name="Rusch D."/>
            <person name="Podicherti R."/>
            <person name="Tsui H.-C.T."/>
            <person name="Winkler M.E."/>
        </authorList>
    </citation>
    <scope>NUCLEOTIDE SEQUENCE</scope>
</reference>
<name>A0A382GJM8_9ZZZZ</name>
<accession>A0A382GJM8</accession>
<feature type="non-terminal residue" evidence="1">
    <location>
        <position position="60"/>
    </location>
</feature>
<gene>
    <name evidence="1" type="ORF">METZ01_LOCUS227235</name>
</gene>
<organism evidence="1">
    <name type="scientific">marine metagenome</name>
    <dbReference type="NCBI Taxonomy" id="408172"/>
    <lineage>
        <taxon>unclassified sequences</taxon>
        <taxon>metagenomes</taxon>
        <taxon>ecological metagenomes</taxon>
    </lineage>
</organism>